<evidence type="ECO:0000256" key="2">
    <source>
        <dbReference type="ARBA" id="ARBA00023052"/>
    </source>
</evidence>
<keyword evidence="7" id="KW-0670">Pyruvate</keyword>
<feature type="domain" description="Thiamine pyrophosphate enzyme TPP-binding" evidence="5">
    <location>
        <begin position="409"/>
        <end position="550"/>
    </location>
</feature>
<dbReference type="GO" id="GO:0009097">
    <property type="term" value="P:isoleucine biosynthetic process"/>
    <property type="evidence" value="ECO:0007669"/>
    <property type="project" value="TreeGrafter"/>
</dbReference>
<dbReference type="InterPro" id="IPR012000">
    <property type="entry name" value="Thiamin_PyroP_enz_cen_dom"/>
</dbReference>
<dbReference type="InterPro" id="IPR012001">
    <property type="entry name" value="Thiamin_PyroP_enz_TPP-bd_dom"/>
</dbReference>
<dbReference type="FunFam" id="3.40.50.970:FF:000007">
    <property type="entry name" value="Acetolactate synthase"/>
    <property type="match status" value="1"/>
</dbReference>
<dbReference type="GO" id="GO:0050660">
    <property type="term" value="F:flavin adenine dinucleotide binding"/>
    <property type="evidence" value="ECO:0007669"/>
    <property type="project" value="TreeGrafter"/>
</dbReference>
<keyword evidence="2 3" id="KW-0786">Thiamine pyrophosphate</keyword>
<organism evidence="7 8">
    <name type="scientific">Methylobacterium aquaticum</name>
    <dbReference type="NCBI Taxonomy" id="270351"/>
    <lineage>
        <taxon>Bacteria</taxon>
        <taxon>Pseudomonadati</taxon>
        <taxon>Pseudomonadota</taxon>
        <taxon>Alphaproteobacteria</taxon>
        <taxon>Hyphomicrobiales</taxon>
        <taxon>Methylobacteriaceae</taxon>
        <taxon>Methylobacterium</taxon>
    </lineage>
</organism>
<protein>
    <submittedName>
        <fullName evidence="7">Pyruvate decarboxylase</fullName>
    </submittedName>
</protein>
<evidence type="ECO:0000259" key="4">
    <source>
        <dbReference type="Pfam" id="PF00205"/>
    </source>
</evidence>
<evidence type="ECO:0000313" key="7">
    <source>
        <dbReference type="EMBL" id="KMO36357.1"/>
    </source>
</evidence>
<dbReference type="AlphaFoldDB" id="A0A0J6SRY7"/>
<dbReference type="PATRIC" id="fig|270351.6.peg.6888"/>
<dbReference type="CDD" id="cd07035">
    <property type="entry name" value="TPP_PYR_POX_like"/>
    <property type="match status" value="1"/>
</dbReference>
<dbReference type="EMBL" id="LABX01000071">
    <property type="protein sequence ID" value="KMO36357.1"/>
    <property type="molecule type" value="Genomic_DNA"/>
</dbReference>
<dbReference type="InterPro" id="IPR029061">
    <property type="entry name" value="THDP-binding"/>
</dbReference>
<evidence type="ECO:0000256" key="3">
    <source>
        <dbReference type="RuleBase" id="RU362132"/>
    </source>
</evidence>
<dbReference type="InterPro" id="IPR029035">
    <property type="entry name" value="DHS-like_NAD/FAD-binding_dom"/>
</dbReference>
<dbReference type="PANTHER" id="PTHR18968">
    <property type="entry name" value="THIAMINE PYROPHOSPHATE ENZYMES"/>
    <property type="match status" value="1"/>
</dbReference>
<dbReference type="Pfam" id="PF02775">
    <property type="entry name" value="TPP_enzyme_C"/>
    <property type="match status" value="1"/>
</dbReference>
<evidence type="ECO:0000256" key="1">
    <source>
        <dbReference type="ARBA" id="ARBA00007812"/>
    </source>
</evidence>
<dbReference type="Gene3D" id="3.40.50.1220">
    <property type="entry name" value="TPP-binding domain"/>
    <property type="match status" value="1"/>
</dbReference>
<evidence type="ECO:0000259" key="5">
    <source>
        <dbReference type="Pfam" id="PF02775"/>
    </source>
</evidence>
<dbReference type="GO" id="GO:0005948">
    <property type="term" value="C:acetolactate synthase complex"/>
    <property type="evidence" value="ECO:0007669"/>
    <property type="project" value="TreeGrafter"/>
</dbReference>
<dbReference type="SUPFAM" id="SSF52518">
    <property type="entry name" value="Thiamin diphosphate-binding fold (THDP-binding)"/>
    <property type="match status" value="2"/>
</dbReference>
<comment type="caution">
    <text evidence="7">The sequence shown here is derived from an EMBL/GenBank/DDBJ whole genome shotgun (WGS) entry which is preliminary data.</text>
</comment>
<dbReference type="PANTHER" id="PTHR18968:SF13">
    <property type="entry name" value="ACETOLACTATE SYNTHASE CATALYTIC SUBUNIT, MITOCHONDRIAL"/>
    <property type="match status" value="1"/>
</dbReference>
<evidence type="ECO:0000313" key="8">
    <source>
        <dbReference type="Proteomes" id="UP000035929"/>
    </source>
</evidence>
<dbReference type="InterPro" id="IPR045229">
    <property type="entry name" value="TPP_enz"/>
</dbReference>
<gene>
    <name evidence="7" type="ORF">VP06_10040</name>
</gene>
<evidence type="ECO:0000259" key="6">
    <source>
        <dbReference type="Pfam" id="PF02776"/>
    </source>
</evidence>
<comment type="similarity">
    <text evidence="1 3">Belongs to the TPP enzyme family.</text>
</comment>
<proteinExistence type="inferred from homology"/>
<dbReference type="GO" id="GO:0003984">
    <property type="term" value="F:acetolactate synthase activity"/>
    <property type="evidence" value="ECO:0007669"/>
    <property type="project" value="TreeGrafter"/>
</dbReference>
<dbReference type="Pfam" id="PF02776">
    <property type="entry name" value="TPP_enzyme_N"/>
    <property type="match status" value="1"/>
</dbReference>
<dbReference type="GO" id="GO:0000287">
    <property type="term" value="F:magnesium ion binding"/>
    <property type="evidence" value="ECO:0007669"/>
    <property type="project" value="InterPro"/>
</dbReference>
<dbReference type="InterPro" id="IPR011766">
    <property type="entry name" value="TPP_enzyme_TPP-bd"/>
</dbReference>
<sequence length="567" mass="60077">MRTISCGQAVVEVFKAEGVRYIFGMPGGHTIGIYDALYDAPTIQHVLIRHEQHAASMAAGYAQLTGEPGICLVTAGPGATNLVTSVAEAYVGALPMIIIAGRGATRNAHRGASQEIDQVSIFGPMTKWAVRVDRPDLIVECLRQAFVIARSGKPGPVLIDIPQDVLASQVEFPAYRPAGRPAAPRGNRDAIAEAAAALARGQRPLIVSGGGAIASGASAELRRLAERLAIPVLTTLAGRGVLPDDHLLAAGGIGHHRQAITKQLLPDADVVLAIGARFEQQETNWQPDFLPAPEATYIQVDLDPTELGRSVVPAVGIVGDAKAVLEDLLAELDTAGAPDLSSRLADNPRVEQLARMRAKLEAEIDGMAASTSTPLHPIRVLRAIREAFPRTATIGIDVGVLAQGMGGAYPYFKIYEPRTTIVPSSFYGMGFVASAFPVAGLVRPDHPAACLVGDGSFQMVMNILPTAAELKVGVTWCVLNDAALGSIRDIQERAFNGRYLGTEFSFVPDYARLAEACGCFGAKITTPDEIAPALERARAANAEGRPAVLDFHVAKERLAGSLEFFKR</sequence>
<feature type="domain" description="Thiamine pyrophosphate enzyme N-terminal TPP-binding" evidence="6">
    <location>
        <begin position="6"/>
        <end position="121"/>
    </location>
</feature>
<dbReference type="Pfam" id="PF00205">
    <property type="entry name" value="TPP_enzyme_M"/>
    <property type="match status" value="1"/>
</dbReference>
<feature type="domain" description="Thiamine pyrophosphate enzyme central" evidence="4">
    <location>
        <begin position="191"/>
        <end position="328"/>
    </location>
</feature>
<dbReference type="OrthoDB" id="4494979at2"/>
<name>A0A0J6SRY7_9HYPH</name>
<reference evidence="7 8" key="1">
    <citation type="submission" date="2015-03" db="EMBL/GenBank/DDBJ databases">
        <title>Genome sequencing of Methylobacterium aquaticum DSM16371 type strain.</title>
        <authorList>
            <person name="Chaudhry V."/>
            <person name="Patil P.B."/>
        </authorList>
    </citation>
    <scope>NUCLEOTIDE SEQUENCE [LARGE SCALE GENOMIC DNA]</scope>
    <source>
        <strain evidence="7 8">DSM 16371</strain>
    </source>
</reference>
<dbReference type="SUPFAM" id="SSF52467">
    <property type="entry name" value="DHS-like NAD/FAD-binding domain"/>
    <property type="match status" value="1"/>
</dbReference>
<accession>A0A0J6SRY7</accession>
<dbReference type="Proteomes" id="UP000035929">
    <property type="component" value="Unassembled WGS sequence"/>
</dbReference>
<dbReference type="GO" id="GO:0009099">
    <property type="term" value="P:L-valine biosynthetic process"/>
    <property type="evidence" value="ECO:0007669"/>
    <property type="project" value="TreeGrafter"/>
</dbReference>
<dbReference type="Gene3D" id="3.40.50.970">
    <property type="match status" value="2"/>
</dbReference>
<dbReference type="GO" id="GO:0030976">
    <property type="term" value="F:thiamine pyrophosphate binding"/>
    <property type="evidence" value="ECO:0007669"/>
    <property type="project" value="InterPro"/>
</dbReference>